<protein>
    <recommendedName>
        <fullName evidence="2">Fe2OG dioxygenase domain-containing protein</fullName>
    </recommendedName>
</protein>
<dbReference type="Proteomes" id="UP000019132">
    <property type="component" value="Unassembled WGS sequence"/>
</dbReference>
<keyword evidence="1" id="KW-0479">Metal-binding</keyword>
<sequence>MGINCHLQDNSDVLSVPIVDIGALMAAKTDADVDATLRDPTGPFQATVEALRSAAVDWGFFYITNHGISPQQMEEFQTAMRAFFALPQEIKNRIRRTPDNSRGYFDGELTKNKVDWKQVFDFAGPQEDGPPDETVYKRMSNDQNRWLDEDVVPGFRETMTKYANQMQHISRRILMLFAVTLGERFDFFDQFYRNPLKEYDPSKATKEEELQSSSLLRLNYYPVSSDPASTMGVYEHTDPGALTVLLQDDEVASLQVFHRGSQQWLMVPPIEDTFVINIGDMVQIWSNDKFIAPLHRVLASGDKERYSAPYFHHPSYEAAVKPVIVNESERPKYHAITWRQFMTERVAGNYADFGEEIQISRFQIHYDDEKEHSVDAVH</sequence>
<dbReference type="InterPro" id="IPR050231">
    <property type="entry name" value="Iron_ascorbate_oxido_reductase"/>
</dbReference>
<dbReference type="InterPro" id="IPR005123">
    <property type="entry name" value="Oxoglu/Fe-dep_dioxygenase_dom"/>
</dbReference>
<dbReference type="GO" id="GO:0016491">
    <property type="term" value="F:oxidoreductase activity"/>
    <property type="evidence" value="ECO:0007669"/>
    <property type="project" value="UniProtKB-KW"/>
</dbReference>
<evidence type="ECO:0000256" key="1">
    <source>
        <dbReference type="RuleBase" id="RU003682"/>
    </source>
</evidence>
<dbReference type="EnsemblProtists" id="PYU1_T002016">
    <property type="protein sequence ID" value="PYU1_T002016"/>
    <property type="gene ID" value="PYU1_G002014"/>
</dbReference>
<feature type="domain" description="Fe2OG dioxygenase" evidence="2">
    <location>
        <begin position="211"/>
        <end position="314"/>
    </location>
</feature>
<evidence type="ECO:0000313" key="3">
    <source>
        <dbReference type="EnsemblProtists" id="PYU1_T002016"/>
    </source>
</evidence>
<keyword evidence="4" id="KW-1185">Reference proteome</keyword>
<dbReference type="Pfam" id="PF14226">
    <property type="entry name" value="DIOX_N"/>
    <property type="match status" value="1"/>
</dbReference>
<dbReference type="InterPro" id="IPR027443">
    <property type="entry name" value="IPNS-like_sf"/>
</dbReference>
<proteinExistence type="inferred from homology"/>
<dbReference type="PRINTS" id="PR00682">
    <property type="entry name" value="IPNSYNTHASE"/>
</dbReference>
<dbReference type="Gene3D" id="2.60.120.330">
    <property type="entry name" value="B-lactam Antibiotic, Isopenicillin N Synthase, Chain"/>
    <property type="match status" value="1"/>
</dbReference>
<name>K3WAM5_GLOUD</name>
<dbReference type="VEuPathDB" id="FungiDB:PYU1_G002014"/>
<dbReference type="eggNOG" id="KOG0143">
    <property type="taxonomic scope" value="Eukaryota"/>
</dbReference>
<organism evidence="3 4">
    <name type="scientific">Globisporangium ultimum (strain ATCC 200006 / CBS 805.95 / DAOM BR144)</name>
    <name type="common">Pythium ultimum</name>
    <dbReference type="NCBI Taxonomy" id="431595"/>
    <lineage>
        <taxon>Eukaryota</taxon>
        <taxon>Sar</taxon>
        <taxon>Stramenopiles</taxon>
        <taxon>Oomycota</taxon>
        <taxon>Peronosporomycetes</taxon>
        <taxon>Pythiales</taxon>
        <taxon>Pythiaceae</taxon>
        <taxon>Globisporangium</taxon>
    </lineage>
</organism>
<dbReference type="SUPFAM" id="SSF51197">
    <property type="entry name" value="Clavaminate synthase-like"/>
    <property type="match status" value="1"/>
</dbReference>
<reference evidence="4" key="2">
    <citation type="submission" date="2010-04" db="EMBL/GenBank/DDBJ databases">
        <authorList>
            <person name="Buell R."/>
            <person name="Hamilton J."/>
            <person name="Hostetler J."/>
        </authorList>
    </citation>
    <scope>NUCLEOTIDE SEQUENCE [LARGE SCALE GENOMIC DNA]</scope>
    <source>
        <strain evidence="4">DAOM:BR144</strain>
    </source>
</reference>
<keyword evidence="1" id="KW-0560">Oxidoreductase</keyword>
<dbReference type="EMBL" id="GL376634">
    <property type="status" value="NOT_ANNOTATED_CDS"/>
    <property type="molecule type" value="Genomic_DNA"/>
</dbReference>
<evidence type="ECO:0000313" key="4">
    <source>
        <dbReference type="Proteomes" id="UP000019132"/>
    </source>
</evidence>
<dbReference type="AlphaFoldDB" id="K3WAM5"/>
<comment type="similarity">
    <text evidence="1">Belongs to the iron/ascorbate-dependent oxidoreductase family.</text>
</comment>
<dbReference type="STRING" id="431595.K3WAM5"/>
<reference evidence="4" key="1">
    <citation type="journal article" date="2010" name="Genome Biol.">
        <title>Genome sequence of the necrotrophic plant pathogen Pythium ultimum reveals original pathogenicity mechanisms and effector repertoire.</title>
        <authorList>
            <person name="Levesque C.A."/>
            <person name="Brouwer H."/>
            <person name="Cano L."/>
            <person name="Hamilton J.P."/>
            <person name="Holt C."/>
            <person name="Huitema E."/>
            <person name="Raffaele S."/>
            <person name="Robideau G.P."/>
            <person name="Thines M."/>
            <person name="Win J."/>
            <person name="Zerillo M.M."/>
            <person name="Beakes G.W."/>
            <person name="Boore J.L."/>
            <person name="Busam D."/>
            <person name="Dumas B."/>
            <person name="Ferriera S."/>
            <person name="Fuerstenberg S.I."/>
            <person name="Gachon C.M."/>
            <person name="Gaulin E."/>
            <person name="Govers F."/>
            <person name="Grenville-Briggs L."/>
            <person name="Horner N."/>
            <person name="Hostetler J."/>
            <person name="Jiang R.H."/>
            <person name="Johnson J."/>
            <person name="Krajaejun T."/>
            <person name="Lin H."/>
            <person name="Meijer H.J."/>
            <person name="Moore B."/>
            <person name="Morris P."/>
            <person name="Phuntmart V."/>
            <person name="Puiu D."/>
            <person name="Shetty J."/>
            <person name="Stajich J.E."/>
            <person name="Tripathy S."/>
            <person name="Wawra S."/>
            <person name="van West P."/>
            <person name="Whitty B.R."/>
            <person name="Coutinho P.M."/>
            <person name="Henrissat B."/>
            <person name="Martin F."/>
            <person name="Thomas P.D."/>
            <person name="Tyler B.M."/>
            <person name="De Vries R.P."/>
            <person name="Kamoun S."/>
            <person name="Yandell M."/>
            <person name="Tisserat N."/>
            <person name="Buell C.R."/>
        </authorList>
    </citation>
    <scope>NUCLEOTIDE SEQUENCE</scope>
    <source>
        <strain evidence="4">DAOM:BR144</strain>
    </source>
</reference>
<dbReference type="Pfam" id="PF03171">
    <property type="entry name" value="2OG-FeII_Oxy"/>
    <property type="match status" value="1"/>
</dbReference>
<dbReference type="PANTHER" id="PTHR47990">
    <property type="entry name" value="2-OXOGLUTARATE (2OG) AND FE(II)-DEPENDENT OXYGENASE SUPERFAMILY PROTEIN-RELATED"/>
    <property type="match status" value="1"/>
</dbReference>
<dbReference type="InterPro" id="IPR044861">
    <property type="entry name" value="IPNS-like_FE2OG_OXY"/>
</dbReference>
<reference evidence="3" key="3">
    <citation type="submission" date="2015-02" db="UniProtKB">
        <authorList>
            <consortium name="EnsemblProtists"/>
        </authorList>
    </citation>
    <scope>IDENTIFICATION</scope>
    <source>
        <strain evidence="3">DAOM BR144</strain>
    </source>
</reference>
<evidence type="ECO:0000259" key="2">
    <source>
        <dbReference type="PROSITE" id="PS51471"/>
    </source>
</evidence>
<dbReference type="InterPro" id="IPR026992">
    <property type="entry name" value="DIOX_N"/>
</dbReference>
<dbReference type="InParanoid" id="K3WAM5"/>
<keyword evidence="1" id="KW-0408">Iron</keyword>
<dbReference type="GO" id="GO:0046872">
    <property type="term" value="F:metal ion binding"/>
    <property type="evidence" value="ECO:0007669"/>
    <property type="project" value="UniProtKB-KW"/>
</dbReference>
<dbReference type="OMA" id="EHTDYEC"/>
<dbReference type="PROSITE" id="PS51471">
    <property type="entry name" value="FE2OG_OXY"/>
    <property type="match status" value="1"/>
</dbReference>
<accession>K3WAM5</accession>
<dbReference type="FunFam" id="2.60.120.330:FF:000012">
    <property type="entry name" value="Gibberellin 20 oxidase 1"/>
    <property type="match status" value="1"/>
</dbReference>
<dbReference type="HOGENOM" id="CLU_010119_16_3_1"/>